<name>K0M908_BORPB</name>
<organism evidence="2 3">
    <name type="scientific">Bordetella parapertussis (strain Bpp5)</name>
    <dbReference type="NCBI Taxonomy" id="1208660"/>
    <lineage>
        <taxon>Bacteria</taxon>
        <taxon>Pseudomonadati</taxon>
        <taxon>Pseudomonadota</taxon>
        <taxon>Betaproteobacteria</taxon>
        <taxon>Burkholderiales</taxon>
        <taxon>Alcaligenaceae</taxon>
        <taxon>Bordetella</taxon>
    </lineage>
</organism>
<dbReference type="Proteomes" id="UP000008035">
    <property type="component" value="Chromosome"/>
</dbReference>
<evidence type="ECO:0000313" key="2">
    <source>
        <dbReference type="EMBL" id="CCJ49411.1"/>
    </source>
</evidence>
<dbReference type="KEGG" id="bpar:BN117_2078"/>
<feature type="chain" id="PRO_5003836659" description="Lipoprotein" evidence="1">
    <location>
        <begin position="21"/>
        <end position="129"/>
    </location>
</feature>
<dbReference type="EMBL" id="HE965803">
    <property type="protein sequence ID" value="CCJ49411.1"/>
    <property type="molecule type" value="Genomic_DNA"/>
</dbReference>
<evidence type="ECO:0008006" key="4">
    <source>
        <dbReference type="Google" id="ProtNLM"/>
    </source>
</evidence>
<sequence>MRILGLSASILAIVALNGCAQRPPTQSLAPPQPTPTCSSEVSCAQKWADAREAIQSVVGMRLRTTTDTYLETYVRNRMPFLVGKVEKVPLGGNKYEIRGRVECADRNPSLCGNLPYTGTNAFNAIVGTE</sequence>
<reference evidence="2 3" key="1">
    <citation type="journal article" date="2012" name="BMC Genomics">
        <title>Comparative genomics of the classical Bordetella subspecies: the evolution and exchange of virulence-associated diversity amongst closely related pathogens.</title>
        <authorList>
            <person name="Park J."/>
            <person name="Zhang Y."/>
            <person name="Buboltz A.M."/>
            <person name="Zhang X."/>
            <person name="Schuster S.C."/>
            <person name="Ahuja U."/>
            <person name="Liu M."/>
            <person name="Miller J.F."/>
            <person name="Sebaihia M."/>
            <person name="Bentley S.D."/>
            <person name="Parkhill J."/>
            <person name="Harvill E.T."/>
        </authorList>
    </citation>
    <scope>NUCLEOTIDE SEQUENCE [LARGE SCALE GENOMIC DNA]</scope>
    <source>
        <strain evidence="2 3">Bpp5</strain>
    </source>
</reference>
<accession>K0M908</accession>
<evidence type="ECO:0000313" key="3">
    <source>
        <dbReference type="Proteomes" id="UP000008035"/>
    </source>
</evidence>
<dbReference type="AlphaFoldDB" id="K0M908"/>
<dbReference type="HOGENOM" id="CLU_1944575_0_0_4"/>
<keyword evidence="1" id="KW-0732">Signal</keyword>
<feature type="signal peptide" evidence="1">
    <location>
        <begin position="1"/>
        <end position="20"/>
    </location>
</feature>
<proteinExistence type="predicted"/>
<gene>
    <name evidence="2" type="ordered locus">BN117_2078</name>
</gene>
<protein>
    <recommendedName>
        <fullName evidence="4">Lipoprotein</fullName>
    </recommendedName>
</protein>
<evidence type="ECO:0000256" key="1">
    <source>
        <dbReference type="SAM" id="SignalP"/>
    </source>
</evidence>